<organism evidence="1 2">
    <name type="scientific">Auriscalpium vulgare</name>
    <dbReference type="NCBI Taxonomy" id="40419"/>
    <lineage>
        <taxon>Eukaryota</taxon>
        <taxon>Fungi</taxon>
        <taxon>Dikarya</taxon>
        <taxon>Basidiomycota</taxon>
        <taxon>Agaricomycotina</taxon>
        <taxon>Agaricomycetes</taxon>
        <taxon>Russulales</taxon>
        <taxon>Auriscalpiaceae</taxon>
        <taxon>Auriscalpium</taxon>
    </lineage>
</organism>
<reference evidence="1" key="1">
    <citation type="submission" date="2021-02" db="EMBL/GenBank/DDBJ databases">
        <authorList>
            <consortium name="DOE Joint Genome Institute"/>
            <person name="Ahrendt S."/>
            <person name="Looney B.P."/>
            <person name="Miyauchi S."/>
            <person name="Morin E."/>
            <person name="Drula E."/>
            <person name="Courty P.E."/>
            <person name="Chicoki N."/>
            <person name="Fauchery L."/>
            <person name="Kohler A."/>
            <person name="Kuo A."/>
            <person name="Labutti K."/>
            <person name="Pangilinan J."/>
            <person name="Lipzen A."/>
            <person name="Riley R."/>
            <person name="Andreopoulos W."/>
            <person name="He G."/>
            <person name="Johnson J."/>
            <person name="Barry K.W."/>
            <person name="Grigoriev I.V."/>
            <person name="Nagy L."/>
            <person name="Hibbett D."/>
            <person name="Henrissat B."/>
            <person name="Matheny P.B."/>
            <person name="Labbe J."/>
            <person name="Martin F."/>
        </authorList>
    </citation>
    <scope>NUCLEOTIDE SEQUENCE</scope>
    <source>
        <strain evidence="1">FP105234-sp</strain>
    </source>
</reference>
<comment type="caution">
    <text evidence="1">The sequence shown here is derived from an EMBL/GenBank/DDBJ whole genome shotgun (WGS) entry which is preliminary data.</text>
</comment>
<name>A0ACB8RFY1_9AGAM</name>
<protein>
    <submittedName>
        <fullName evidence="1">Uncharacterized protein</fullName>
    </submittedName>
</protein>
<evidence type="ECO:0000313" key="1">
    <source>
        <dbReference type="EMBL" id="KAI0043008.1"/>
    </source>
</evidence>
<accession>A0ACB8RFY1</accession>
<reference evidence="1" key="2">
    <citation type="journal article" date="2022" name="New Phytol.">
        <title>Evolutionary transition to the ectomycorrhizal habit in the genomes of a hyperdiverse lineage of mushroom-forming fungi.</title>
        <authorList>
            <person name="Looney B."/>
            <person name="Miyauchi S."/>
            <person name="Morin E."/>
            <person name="Drula E."/>
            <person name="Courty P.E."/>
            <person name="Kohler A."/>
            <person name="Kuo A."/>
            <person name="LaButti K."/>
            <person name="Pangilinan J."/>
            <person name="Lipzen A."/>
            <person name="Riley R."/>
            <person name="Andreopoulos W."/>
            <person name="He G."/>
            <person name="Johnson J."/>
            <person name="Nolan M."/>
            <person name="Tritt A."/>
            <person name="Barry K.W."/>
            <person name="Grigoriev I.V."/>
            <person name="Nagy L.G."/>
            <person name="Hibbett D."/>
            <person name="Henrissat B."/>
            <person name="Matheny P.B."/>
            <person name="Labbe J."/>
            <person name="Martin F.M."/>
        </authorList>
    </citation>
    <scope>NUCLEOTIDE SEQUENCE</scope>
    <source>
        <strain evidence="1">FP105234-sp</strain>
    </source>
</reference>
<keyword evidence="2" id="KW-1185">Reference proteome</keyword>
<evidence type="ECO:0000313" key="2">
    <source>
        <dbReference type="Proteomes" id="UP000814033"/>
    </source>
</evidence>
<dbReference type="EMBL" id="MU276037">
    <property type="protein sequence ID" value="KAI0043008.1"/>
    <property type="molecule type" value="Genomic_DNA"/>
</dbReference>
<proteinExistence type="predicted"/>
<gene>
    <name evidence="1" type="ORF">FA95DRAFT_1609742</name>
</gene>
<dbReference type="Proteomes" id="UP000814033">
    <property type="component" value="Unassembled WGS sequence"/>
</dbReference>
<sequence length="474" mass="48841">MDAPISPCTPSFSGLPLAAPPPTPFATNFPPSAPLPSPPSAKDLAAELAALAMDVAPSPWARARGLGRRLKLKLTATMPGHAPFAAGRRGALVPSAFSSTTSSTSSSISTSPTHSTSTTFASASRKHPTTNFPVHASSSSFAHLSSSSDDDDDDAPPSEVYPGLFLTHLSPASPSPFPSTLFWPHPTNVFGAWHCLDFARVVCIGGGDAGAVRESTRDGVRHLWLGIHPLDGAREEGDSGELQVRLSHAQLVAAGQFIEDAYTVAEGDHSDADAEMRPVLITCALGGEADAAALAVCFRAYWEGESAYEACAVLDGDARVGGVWRGCLGWRDVEDLTLTMLSSLKFSTLVVCLVLGLSVFSVFAAATPVPDCGCNDDSGASGMSAGPNEGGIGNGGGDAGSSATSAAASTNSDTGDERCKPGQTFECCNKPTPVFGLLMCEPNPDNKGCGDKMPSCCSRKTSPSGVEMIDCNSL</sequence>